<dbReference type="CDD" id="cd16454">
    <property type="entry name" value="RING-H2_PA-TM-RING"/>
    <property type="match status" value="1"/>
</dbReference>
<evidence type="ECO:0000259" key="3">
    <source>
        <dbReference type="PROSITE" id="PS50089"/>
    </source>
</evidence>
<dbReference type="PANTHER" id="PTHR22765:SF434">
    <property type="entry name" value="GB|AAD18119.1-RELATED"/>
    <property type="match status" value="1"/>
</dbReference>
<keyword evidence="1" id="KW-0863">Zinc-finger</keyword>
<evidence type="ECO:0000313" key="5">
    <source>
        <dbReference type="Proteomes" id="UP001530400"/>
    </source>
</evidence>
<evidence type="ECO:0000313" key="4">
    <source>
        <dbReference type="EMBL" id="KAL3765507.1"/>
    </source>
</evidence>
<feature type="compositionally biased region" description="Low complexity" evidence="2">
    <location>
        <begin position="174"/>
        <end position="183"/>
    </location>
</feature>
<evidence type="ECO:0000256" key="1">
    <source>
        <dbReference type="PROSITE-ProRule" id="PRU00175"/>
    </source>
</evidence>
<dbReference type="EMBL" id="JALLPJ020001400">
    <property type="protein sequence ID" value="KAL3765507.1"/>
    <property type="molecule type" value="Genomic_DNA"/>
</dbReference>
<dbReference type="PROSITE" id="PS50089">
    <property type="entry name" value="ZF_RING_2"/>
    <property type="match status" value="1"/>
</dbReference>
<protein>
    <recommendedName>
        <fullName evidence="3">RING-type domain-containing protein</fullName>
    </recommendedName>
</protein>
<feature type="region of interest" description="Disordered" evidence="2">
    <location>
        <begin position="164"/>
        <end position="186"/>
    </location>
</feature>
<feature type="compositionally biased region" description="Polar residues" evidence="2">
    <location>
        <begin position="64"/>
        <end position="85"/>
    </location>
</feature>
<keyword evidence="1" id="KW-0479">Metal-binding</keyword>
<proteinExistence type="predicted"/>
<sequence>MFVRMLRRPRHHHGHERVSLQETNDTDGSDVTDAEIQRQDAPSIVANQAEQLNPASDAEHHAHSSQPNNENTTEYNADEPSSSITVHPRPTTHPFLTSQISVERSIRHRRQSTCTLLLLFLLFRLWVEAILQKDIGLLFLSTMGTTWTYRYWCSHREVEQEYDRQIEENQRSGTNNNTASNTNEVGDAASTFDPDLGLMSFQAQLALAILESQRQMFENGGYGGNDNGGHDGPGVTEEARGKWKRYEWGGEGCSELRRLASNNSMEALGQSSLGNSISSGDGNAVNYGSVGSEEEEEVSTSASKLEEGLVLSMDEEEPSCSICLCEYEMGESVMRLPCNHIYHESCLDSWVTNHVRCPLCNFDLMEGFEAPPRPPQQQQQHQNNNAELFRMMMGARRATRTARSTRRQLATMLAAMEDSVV</sequence>
<dbReference type="PANTHER" id="PTHR22765">
    <property type="entry name" value="RING FINGER AND PROTEASE ASSOCIATED DOMAIN-CONTAINING"/>
    <property type="match status" value="1"/>
</dbReference>
<dbReference type="InterPro" id="IPR051826">
    <property type="entry name" value="E3_ubiquitin-ligase_domain"/>
</dbReference>
<accession>A0ABD3MPC0</accession>
<dbReference type="Gene3D" id="3.30.40.10">
    <property type="entry name" value="Zinc/RING finger domain, C3HC4 (zinc finger)"/>
    <property type="match status" value="1"/>
</dbReference>
<evidence type="ECO:0000256" key="2">
    <source>
        <dbReference type="SAM" id="MobiDB-lite"/>
    </source>
</evidence>
<dbReference type="InterPro" id="IPR001841">
    <property type="entry name" value="Znf_RING"/>
</dbReference>
<dbReference type="InterPro" id="IPR013083">
    <property type="entry name" value="Znf_RING/FYVE/PHD"/>
</dbReference>
<feature type="region of interest" description="Disordered" evidence="2">
    <location>
        <begin position="1"/>
        <end position="30"/>
    </location>
</feature>
<feature type="compositionally biased region" description="Basic residues" evidence="2">
    <location>
        <begin position="1"/>
        <end position="15"/>
    </location>
</feature>
<dbReference type="SUPFAM" id="SSF57850">
    <property type="entry name" value="RING/U-box"/>
    <property type="match status" value="1"/>
</dbReference>
<keyword evidence="1" id="KW-0862">Zinc</keyword>
<dbReference type="AlphaFoldDB" id="A0ABD3MPC0"/>
<name>A0ABD3MPC0_9STRA</name>
<dbReference type="Proteomes" id="UP001530400">
    <property type="component" value="Unassembled WGS sequence"/>
</dbReference>
<dbReference type="Pfam" id="PF13639">
    <property type="entry name" value="zf-RING_2"/>
    <property type="match status" value="1"/>
</dbReference>
<gene>
    <name evidence="4" type="ORF">ACHAWO_011105</name>
</gene>
<organism evidence="4 5">
    <name type="scientific">Cyclotella atomus</name>
    <dbReference type="NCBI Taxonomy" id="382360"/>
    <lineage>
        <taxon>Eukaryota</taxon>
        <taxon>Sar</taxon>
        <taxon>Stramenopiles</taxon>
        <taxon>Ochrophyta</taxon>
        <taxon>Bacillariophyta</taxon>
        <taxon>Coscinodiscophyceae</taxon>
        <taxon>Thalassiosirophycidae</taxon>
        <taxon>Stephanodiscales</taxon>
        <taxon>Stephanodiscaceae</taxon>
        <taxon>Cyclotella</taxon>
    </lineage>
</organism>
<feature type="region of interest" description="Disordered" evidence="2">
    <location>
        <begin position="54"/>
        <end position="95"/>
    </location>
</feature>
<keyword evidence="5" id="KW-1185">Reference proteome</keyword>
<reference evidence="4 5" key="1">
    <citation type="submission" date="2024-10" db="EMBL/GenBank/DDBJ databases">
        <title>Updated reference genomes for cyclostephanoid diatoms.</title>
        <authorList>
            <person name="Roberts W.R."/>
            <person name="Alverson A.J."/>
        </authorList>
    </citation>
    <scope>NUCLEOTIDE SEQUENCE [LARGE SCALE GENOMIC DNA]</scope>
    <source>
        <strain evidence="4 5">AJA010-31</strain>
    </source>
</reference>
<dbReference type="GO" id="GO:0008270">
    <property type="term" value="F:zinc ion binding"/>
    <property type="evidence" value="ECO:0007669"/>
    <property type="project" value="UniProtKB-KW"/>
</dbReference>
<feature type="domain" description="RING-type" evidence="3">
    <location>
        <begin position="320"/>
        <end position="361"/>
    </location>
</feature>
<comment type="caution">
    <text evidence="4">The sequence shown here is derived from an EMBL/GenBank/DDBJ whole genome shotgun (WGS) entry which is preliminary data.</text>
</comment>
<dbReference type="SMART" id="SM00184">
    <property type="entry name" value="RING"/>
    <property type="match status" value="1"/>
</dbReference>